<comment type="similarity">
    <text evidence="1">Belongs to the 'phage' integrase family.</text>
</comment>
<keyword evidence="3" id="KW-0238">DNA-binding</keyword>
<evidence type="ECO:0000256" key="1">
    <source>
        <dbReference type="ARBA" id="ARBA00008857"/>
    </source>
</evidence>
<evidence type="ECO:0000313" key="7">
    <source>
        <dbReference type="Proteomes" id="UP000231987"/>
    </source>
</evidence>
<evidence type="ECO:0000256" key="3">
    <source>
        <dbReference type="ARBA" id="ARBA00023125"/>
    </source>
</evidence>
<name>A0A2J0YVL1_RHIML</name>
<dbReference type="PANTHER" id="PTHR30349">
    <property type="entry name" value="PHAGE INTEGRASE-RELATED"/>
    <property type="match status" value="1"/>
</dbReference>
<dbReference type="Gene3D" id="1.10.443.10">
    <property type="entry name" value="Intergrase catalytic core"/>
    <property type="match status" value="1"/>
</dbReference>
<gene>
    <name evidence="6" type="ORF">CEJ86_27880</name>
</gene>
<protein>
    <submittedName>
        <fullName evidence="6">Integrase</fullName>
    </submittedName>
</protein>
<evidence type="ECO:0000256" key="4">
    <source>
        <dbReference type="ARBA" id="ARBA00023172"/>
    </source>
</evidence>
<keyword evidence="2" id="KW-0229">DNA integration</keyword>
<dbReference type="GO" id="GO:0003677">
    <property type="term" value="F:DNA binding"/>
    <property type="evidence" value="ECO:0007669"/>
    <property type="project" value="UniProtKB-KW"/>
</dbReference>
<dbReference type="InterPro" id="IPR011010">
    <property type="entry name" value="DNA_brk_join_enz"/>
</dbReference>
<feature type="domain" description="Tyr recombinase" evidence="5">
    <location>
        <begin position="96"/>
        <end position="276"/>
    </location>
</feature>
<dbReference type="GO" id="GO:0006310">
    <property type="term" value="P:DNA recombination"/>
    <property type="evidence" value="ECO:0007669"/>
    <property type="project" value="UniProtKB-KW"/>
</dbReference>
<dbReference type="PROSITE" id="PS51898">
    <property type="entry name" value="TYR_RECOMBINASE"/>
    <property type="match status" value="1"/>
</dbReference>
<dbReference type="PANTHER" id="PTHR30349:SF41">
    <property type="entry name" value="INTEGRASE_RECOMBINASE PROTEIN MJ0367-RELATED"/>
    <property type="match status" value="1"/>
</dbReference>
<dbReference type="EMBL" id="NJGD01000019">
    <property type="protein sequence ID" value="PJR11587.1"/>
    <property type="molecule type" value="Genomic_DNA"/>
</dbReference>
<evidence type="ECO:0000259" key="5">
    <source>
        <dbReference type="PROSITE" id="PS51898"/>
    </source>
</evidence>
<dbReference type="Pfam" id="PF00589">
    <property type="entry name" value="Phage_integrase"/>
    <property type="match status" value="1"/>
</dbReference>
<dbReference type="InterPro" id="IPR013762">
    <property type="entry name" value="Integrase-like_cat_sf"/>
</dbReference>
<reference evidence="6 7" key="1">
    <citation type="submission" date="2017-06" db="EMBL/GenBank/DDBJ databases">
        <title>Ensifer strains isolated from leguminous trees and herbs display diverse denitrification phenotypes with some acting as strong N2O sinks.</title>
        <authorList>
            <person name="Woliy K."/>
            <person name="Mania D."/>
            <person name="Bakken L.R."/>
            <person name="Frostegard A."/>
        </authorList>
    </citation>
    <scope>NUCLEOTIDE SEQUENCE [LARGE SCALE GENOMIC DNA]</scope>
    <source>
        <strain evidence="6 7">AC50a</strain>
    </source>
</reference>
<dbReference type="InterPro" id="IPR002104">
    <property type="entry name" value="Integrase_catalytic"/>
</dbReference>
<dbReference type="AlphaFoldDB" id="A0A2J0YVL1"/>
<dbReference type="InterPro" id="IPR050090">
    <property type="entry name" value="Tyrosine_recombinase_XerCD"/>
</dbReference>
<sequence>MTFFHHLVSTSFRWTPHAKAHSITKGAGKFALTNDLDSLARKLHPDAAPETLNRQCYTPFIAIWNHAVTNEWADLRKWQRPRRARGTATRKDLSRSGSQPVDYDRASLFVSHMSPAPAMAMTALFYTGLRPIELFTLEQSDVSVDKRWIVVRSSKTGEPRGVPMHEFLVSLFESLLKRRDALPHVFRSFRGQPYKLAAESGGQLSSSMEGTRRRLAKQGIVILDISPYTARHTVSTQLVINGVHPHIKDQIMGHAVDSMSRRYTNVPQAPLIEAINTLPVPQTWRSIRWWGDPLACSRNHVKWGARSYEHE</sequence>
<keyword evidence="4" id="KW-0233">DNA recombination</keyword>
<accession>A0A2J0YVL1</accession>
<dbReference type="GO" id="GO:0015074">
    <property type="term" value="P:DNA integration"/>
    <property type="evidence" value="ECO:0007669"/>
    <property type="project" value="UniProtKB-KW"/>
</dbReference>
<organism evidence="6 7">
    <name type="scientific">Rhizobium meliloti</name>
    <name type="common">Ensifer meliloti</name>
    <name type="synonym">Sinorhizobium meliloti</name>
    <dbReference type="NCBI Taxonomy" id="382"/>
    <lineage>
        <taxon>Bacteria</taxon>
        <taxon>Pseudomonadati</taxon>
        <taxon>Pseudomonadota</taxon>
        <taxon>Alphaproteobacteria</taxon>
        <taxon>Hyphomicrobiales</taxon>
        <taxon>Rhizobiaceae</taxon>
        <taxon>Sinorhizobium/Ensifer group</taxon>
        <taxon>Sinorhizobium</taxon>
    </lineage>
</organism>
<proteinExistence type="inferred from homology"/>
<evidence type="ECO:0000256" key="2">
    <source>
        <dbReference type="ARBA" id="ARBA00022908"/>
    </source>
</evidence>
<dbReference type="SUPFAM" id="SSF56349">
    <property type="entry name" value="DNA breaking-rejoining enzymes"/>
    <property type="match status" value="1"/>
</dbReference>
<evidence type="ECO:0000313" key="6">
    <source>
        <dbReference type="EMBL" id="PJR11587.1"/>
    </source>
</evidence>
<comment type="caution">
    <text evidence="6">The sequence shown here is derived from an EMBL/GenBank/DDBJ whole genome shotgun (WGS) entry which is preliminary data.</text>
</comment>
<dbReference type="Proteomes" id="UP000231987">
    <property type="component" value="Unassembled WGS sequence"/>
</dbReference>